<proteinExistence type="predicted"/>
<feature type="transmembrane region" description="Helical" evidence="1">
    <location>
        <begin position="103"/>
        <end position="123"/>
    </location>
</feature>
<keyword evidence="1" id="KW-0472">Membrane</keyword>
<accession>A0A1X0P6I1</accession>
<sequence>MSPFNQNSTARSADKMNGIGMPILFILVLFSTIFATRNMLKKAVVSSFQDTMKLLTFVTALASITLSISLYFSTAFNYGLVTTVLGFSMIFLNSSLRIKQFMTPLLIVYLAWFLVLVGIPSYLNQGIITATNSINCLTFYGSFASTMCNDGWLTFVKIIASVIVSVTLLSVLLLASEVFGSAQSVYLQTEVQETTYQDIAKPLVHQAHQ</sequence>
<dbReference type="GeneID" id="39981842"/>
<feature type="transmembrane region" description="Helical" evidence="1">
    <location>
        <begin position="78"/>
        <end position="96"/>
    </location>
</feature>
<keyword evidence="1" id="KW-0812">Transmembrane</keyword>
<dbReference type="Proteomes" id="UP000192257">
    <property type="component" value="Unassembled WGS sequence"/>
</dbReference>
<evidence type="ECO:0000313" key="2">
    <source>
        <dbReference type="EMBL" id="ORC92542.1"/>
    </source>
</evidence>
<dbReference type="OrthoDB" id="246859at2759"/>
<comment type="caution">
    <text evidence="2">The sequence shown here is derived from an EMBL/GenBank/DDBJ whole genome shotgun (WGS) entry which is preliminary data.</text>
</comment>
<dbReference type="EMBL" id="NBCO01000003">
    <property type="protein sequence ID" value="ORC92542.1"/>
    <property type="molecule type" value="Genomic_DNA"/>
</dbReference>
<dbReference type="RefSeq" id="XP_028886608.1">
    <property type="nucleotide sequence ID" value="XM_029022062.1"/>
</dbReference>
<dbReference type="AlphaFoldDB" id="A0A1X0P6I1"/>
<keyword evidence="3" id="KW-1185">Reference proteome</keyword>
<feature type="transmembrane region" description="Helical" evidence="1">
    <location>
        <begin position="152"/>
        <end position="175"/>
    </location>
</feature>
<dbReference type="VEuPathDB" id="TriTrypDB:TM35_000032950"/>
<gene>
    <name evidence="2" type="ORF">TM35_000032950</name>
</gene>
<protein>
    <submittedName>
        <fullName evidence="2">Uncharacterized protein</fullName>
    </submittedName>
</protein>
<feature type="transmembrane region" description="Helical" evidence="1">
    <location>
        <begin position="52"/>
        <end position="72"/>
    </location>
</feature>
<name>A0A1X0P6I1_9TRYP</name>
<reference evidence="2 3" key="1">
    <citation type="submission" date="2017-03" db="EMBL/GenBank/DDBJ databases">
        <title>An alternative strategy for trypanosome survival in the mammalian bloodstream revealed through genome and transcriptome analysis of the ubiquitous bovine parasite Trypanosoma (Megatrypanum) theileri.</title>
        <authorList>
            <person name="Kelly S."/>
            <person name="Ivens A."/>
            <person name="Mott A."/>
            <person name="O'Neill E."/>
            <person name="Emms D."/>
            <person name="Macleod O."/>
            <person name="Voorheis P."/>
            <person name="Matthews J."/>
            <person name="Matthews K."/>
            <person name="Carrington M."/>
        </authorList>
    </citation>
    <scope>NUCLEOTIDE SEQUENCE [LARGE SCALE GENOMIC DNA]</scope>
    <source>
        <strain evidence="2">Edinburgh</strain>
    </source>
</reference>
<keyword evidence="1" id="KW-1133">Transmembrane helix</keyword>
<evidence type="ECO:0000313" key="3">
    <source>
        <dbReference type="Proteomes" id="UP000192257"/>
    </source>
</evidence>
<organism evidence="2 3">
    <name type="scientific">Trypanosoma theileri</name>
    <dbReference type="NCBI Taxonomy" id="67003"/>
    <lineage>
        <taxon>Eukaryota</taxon>
        <taxon>Discoba</taxon>
        <taxon>Euglenozoa</taxon>
        <taxon>Kinetoplastea</taxon>
        <taxon>Metakinetoplastina</taxon>
        <taxon>Trypanosomatida</taxon>
        <taxon>Trypanosomatidae</taxon>
        <taxon>Trypanosoma</taxon>
    </lineage>
</organism>
<feature type="transmembrane region" description="Helical" evidence="1">
    <location>
        <begin position="20"/>
        <end position="40"/>
    </location>
</feature>
<evidence type="ECO:0000256" key="1">
    <source>
        <dbReference type="SAM" id="Phobius"/>
    </source>
</evidence>